<accession>A0A3M3LI06</accession>
<evidence type="ECO:0000313" key="3">
    <source>
        <dbReference type="EMBL" id="RMN34929.1"/>
    </source>
</evidence>
<dbReference type="Pfam" id="PF20172">
    <property type="entry name" value="DUF6538"/>
    <property type="match status" value="1"/>
</dbReference>
<dbReference type="InterPro" id="IPR011010">
    <property type="entry name" value="DNA_brk_join_enz"/>
</dbReference>
<dbReference type="GO" id="GO:0003677">
    <property type="term" value="F:DNA binding"/>
    <property type="evidence" value="ECO:0007669"/>
    <property type="project" value="InterPro"/>
</dbReference>
<gene>
    <name evidence="3" type="ORF">ALQ64_01392</name>
</gene>
<keyword evidence="1" id="KW-0233">DNA recombination</keyword>
<sequence length="620" mass="69326">MSAFRWGIATVPTMPIRPAFLTTSRHGTYYFRIVTPKPLRSAFGLQREIRRSLKTDSLRLALRCARQYAARFEAAFDRVLRVVDQDDYVPTDADYELYIHEIEQAESAGAWASHSAEPAQSTKSAISDEDWQKIEIQQRWNAIAEVLTGNAKRAIPESQRGLADQIFTAGNGIPFTRFRKLLPKLLDELALQQLSRPDATAAAPASAPAPLVPKLPGPTLYELWMLLRETDQRLNRKKSASAHADEKGHALRLTILSGNRPFDSLSLEDINQLYQATRQVKALRGRKIPPPDSPIESILASQGDDLISGPTIEKMIIRLSVLHKFAYAKGYTDIEPGKTEVPSVNTEAGRIARQDKPFSTQELHAIFSGYLYEGTDSGSANLVFPYQFWLPLLGIFTGGRLNELCQLETADITQEVGTGIWFARLVEEGTKSLKNDNSNRFMPIHSELIRIGFLDFVAQAQKEGRKNLFSDGLTYQKIKGWGGIATTFFTRMPSASTTYGGYFYSIGIRKRLSDGKPDGKKFHAFRHTFVDLLRNTSDEADRLIPAFTGHAAKNKNQSDDYGSGYSLSKLHRVLHTVQFPVCLSGITYADFEQRLGHILNPCIQEHRDTHGLNPAQQPVG</sequence>
<evidence type="ECO:0000256" key="1">
    <source>
        <dbReference type="ARBA" id="ARBA00023172"/>
    </source>
</evidence>
<reference evidence="3 4" key="1">
    <citation type="submission" date="2018-08" db="EMBL/GenBank/DDBJ databases">
        <title>Recombination of ecologically and evolutionarily significant loci maintains genetic cohesion in the Pseudomonas syringae species complex.</title>
        <authorList>
            <person name="Dillon M."/>
            <person name="Thakur S."/>
            <person name="Almeida R.N.D."/>
            <person name="Weir B.S."/>
            <person name="Guttman D.S."/>
        </authorList>
    </citation>
    <scope>NUCLEOTIDE SEQUENCE [LARGE SCALE GENOMIC DNA]</scope>
    <source>
        <strain evidence="3 4">ICMP 2821</strain>
    </source>
</reference>
<dbReference type="Proteomes" id="UP000281372">
    <property type="component" value="Unassembled WGS sequence"/>
</dbReference>
<dbReference type="EMBL" id="RBOW01000318">
    <property type="protein sequence ID" value="RMN34929.1"/>
    <property type="molecule type" value="Genomic_DNA"/>
</dbReference>
<dbReference type="SUPFAM" id="SSF56349">
    <property type="entry name" value="DNA breaking-rejoining enzymes"/>
    <property type="match status" value="1"/>
</dbReference>
<dbReference type="CDD" id="cd01184">
    <property type="entry name" value="INT_C_like_1"/>
    <property type="match status" value="1"/>
</dbReference>
<proteinExistence type="predicted"/>
<organism evidence="3 4">
    <name type="scientific">Pseudomonas cannabina</name>
    <dbReference type="NCBI Taxonomy" id="86840"/>
    <lineage>
        <taxon>Bacteria</taxon>
        <taxon>Pseudomonadati</taxon>
        <taxon>Pseudomonadota</taxon>
        <taxon>Gammaproteobacteria</taxon>
        <taxon>Pseudomonadales</taxon>
        <taxon>Pseudomonadaceae</taxon>
        <taxon>Pseudomonas</taxon>
    </lineage>
</organism>
<feature type="domain" description="DUF6538" evidence="2">
    <location>
        <begin position="25"/>
        <end position="78"/>
    </location>
</feature>
<name>A0A3M3LI06_PSECA</name>
<comment type="caution">
    <text evidence="3">The sequence shown here is derived from an EMBL/GenBank/DDBJ whole genome shotgun (WGS) entry which is preliminary data.</text>
</comment>
<dbReference type="InterPro" id="IPR046668">
    <property type="entry name" value="DUF6538"/>
</dbReference>
<dbReference type="Gene3D" id="1.10.443.10">
    <property type="entry name" value="Intergrase catalytic core"/>
    <property type="match status" value="1"/>
</dbReference>
<evidence type="ECO:0000313" key="4">
    <source>
        <dbReference type="Proteomes" id="UP000281372"/>
    </source>
</evidence>
<dbReference type="InterPro" id="IPR013762">
    <property type="entry name" value="Integrase-like_cat_sf"/>
</dbReference>
<dbReference type="GO" id="GO:0015074">
    <property type="term" value="P:DNA integration"/>
    <property type="evidence" value="ECO:0007669"/>
    <property type="project" value="InterPro"/>
</dbReference>
<dbReference type="AlphaFoldDB" id="A0A3M3LI06"/>
<evidence type="ECO:0000259" key="2">
    <source>
        <dbReference type="Pfam" id="PF20172"/>
    </source>
</evidence>
<protein>
    <submittedName>
        <fullName evidence="3">Integrase</fullName>
    </submittedName>
</protein>
<dbReference type="GO" id="GO:0006310">
    <property type="term" value="P:DNA recombination"/>
    <property type="evidence" value="ECO:0007669"/>
    <property type="project" value="UniProtKB-KW"/>
</dbReference>